<evidence type="ECO:0000313" key="4">
    <source>
        <dbReference type="EMBL" id="GIH81620.1"/>
    </source>
</evidence>
<dbReference type="InterPro" id="IPR002645">
    <property type="entry name" value="STAS_dom"/>
</dbReference>
<name>A0A8J3WA20_PLARO</name>
<proteinExistence type="inferred from homology"/>
<sequence>MGENGVVSVGNAGPAGVRSPDDLPFGIDLDLSGRRAVVHVTGALDMATSPSLRDALEPLWDAVREGCVILNLATMTFCDSTGVGTLIAAFKECREREARLLLAAVPLFLLRMLRTTQLIALFETHTTLEEALAASAGRA</sequence>
<dbReference type="RefSeq" id="WP_084779442.1">
    <property type="nucleotide sequence ID" value="NZ_BMQP01000016.1"/>
</dbReference>
<evidence type="ECO:0000256" key="1">
    <source>
        <dbReference type="ARBA" id="ARBA00009013"/>
    </source>
</evidence>
<dbReference type="OrthoDB" id="3481860at2"/>
<dbReference type="PANTHER" id="PTHR33495:SF2">
    <property type="entry name" value="ANTI-SIGMA FACTOR ANTAGONIST TM_1081-RELATED"/>
    <property type="match status" value="1"/>
</dbReference>
<dbReference type="InterPro" id="IPR003658">
    <property type="entry name" value="Anti-sigma_ant"/>
</dbReference>
<dbReference type="EMBL" id="BOOI01000001">
    <property type="protein sequence ID" value="GIH81620.1"/>
    <property type="molecule type" value="Genomic_DNA"/>
</dbReference>
<accession>A0A8J3WA20</accession>
<dbReference type="PANTHER" id="PTHR33495">
    <property type="entry name" value="ANTI-SIGMA FACTOR ANTAGONIST TM_1081-RELATED-RELATED"/>
    <property type="match status" value="1"/>
</dbReference>
<evidence type="ECO:0000259" key="3">
    <source>
        <dbReference type="PROSITE" id="PS50801"/>
    </source>
</evidence>
<dbReference type="AlphaFoldDB" id="A0A8J3WA20"/>
<reference evidence="4" key="1">
    <citation type="submission" date="2021-01" db="EMBL/GenBank/DDBJ databases">
        <title>Whole genome shotgun sequence of Planobispora rosea NBRC 15558.</title>
        <authorList>
            <person name="Komaki H."/>
            <person name="Tamura T."/>
        </authorList>
    </citation>
    <scope>NUCLEOTIDE SEQUENCE</scope>
    <source>
        <strain evidence="4">NBRC 15558</strain>
    </source>
</reference>
<dbReference type="PROSITE" id="PS50801">
    <property type="entry name" value="STAS"/>
    <property type="match status" value="1"/>
</dbReference>
<organism evidence="4 5">
    <name type="scientific">Planobispora rosea</name>
    <dbReference type="NCBI Taxonomy" id="35762"/>
    <lineage>
        <taxon>Bacteria</taxon>
        <taxon>Bacillati</taxon>
        <taxon>Actinomycetota</taxon>
        <taxon>Actinomycetes</taxon>
        <taxon>Streptosporangiales</taxon>
        <taxon>Streptosporangiaceae</taxon>
        <taxon>Planobispora</taxon>
    </lineage>
</organism>
<feature type="domain" description="STAS" evidence="3">
    <location>
        <begin position="37"/>
        <end position="135"/>
    </location>
</feature>
<dbReference type="Pfam" id="PF01740">
    <property type="entry name" value="STAS"/>
    <property type="match status" value="1"/>
</dbReference>
<dbReference type="Proteomes" id="UP000655044">
    <property type="component" value="Unassembled WGS sequence"/>
</dbReference>
<comment type="similarity">
    <text evidence="1 2">Belongs to the anti-sigma-factor antagonist family.</text>
</comment>
<comment type="caution">
    <text evidence="4">The sequence shown here is derived from an EMBL/GenBank/DDBJ whole genome shotgun (WGS) entry which is preliminary data.</text>
</comment>
<gene>
    <name evidence="4" type="ORF">Pro02_00280</name>
</gene>
<dbReference type="InterPro" id="IPR036513">
    <property type="entry name" value="STAS_dom_sf"/>
</dbReference>
<dbReference type="NCBIfam" id="TIGR00377">
    <property type="entry name" value="ant_ant_sig"/>
    <property type="match status" value="1"/>
</dbReference>
<protein>
    <recommendedName>
        <fullName evidence="2">Anti-sigma factor antagonist</fullName>
    </recommendedName>
</protein>
<dbReference type="Gene3D" id="3.30.750.24">
    <property type="entry name" value="STAS domain"/>
    <property type="match status" value="1"/>
</dbReference>
<keyword evidence="5" id="KW-1185">Reference proteome</keyword>
<dbReference type="SUPFAM" id="SSF52091">
    <property type="entry name" value="SpoIIaa-like"/>
    <property type="match status" value="1"/>
</dbReference>
<dbReference type="GO" id="GO:0043856">
    <property type="term" value="F:anti-sigma factor antagonist activity"/>
    <property type="evidence" value="ECO:0007669"/>
    <property type="project" value="InterPro"/>
</dbReference>
<evidence type="ECO:0000256" key="2">
    <source>
        <dbReference type="RuleBase" id="RU003749"/>
    </source>
</evidence>
<evidence type="ECO:0000313" key="5">
    <source>
        <dbReference type="Proteomes" id="UP000655044"/>
    </source>
</evidence>
<dbReference type="CDD" id="cd07043">
    <property type="entry name" value="STAS_anti-anti-sigma_factors"/>
    <property type="match status" value="1"/>
</dbReference>